<feature type="chain" id="PRO_5025431898" evidence="1">
    <location>
        <begin position="21"/>
        <end position="223"/>
    </location>
</feature>
<sequence length="223" mass="24633">MTNQLRHGALALCIGWTILSRSLLLKLGMSNSPGSTFLPPEIVECFQSFSIGAKEMDGVTAEHDKPHTNFALLSHWKQISATLIHATYIKDAFSHFDSRTVNIERALNDLDVLLRCYAVSDEAARNYARLTDLREVLRRGARFAFTLFGQPSFWKFDWTVGPLTPGNPASDGSHESEQRGGVSLLGEGTGQSLALDMAVWPSLVRVMDGEGRKVEGDVLGRKR</sequence>
<dbReference type="OrthoDB" id="5421765at2759"/>
<feature type="signal peptide" evidence="1">
    <location>
        <begin position="1"/>
        <end position="20"/>
    </location>
</feature>
<keyword evidence="3" id="KW-1185">Reference proteome</keyword>
<reference evidence="2" key="1">
    <citation type="journal article" date="2020" name="Stud. Mycol.">
        <title>101 Dothideomycetes genomes: a test case for predicting lifestyles and emergence of pathogens.</title>
        <authorList>
            <person name="Haridas S."/>
            <person name="Albert R."/>
            <person name="Binder M."/>
            <person name="Bloem J."/>
            <person name="Labutti K."/>
            <person name="Salamov A."/>
            <person name="Andreopoulos B."/>
            <person name="Baker S."/>
            <person name="Barry K."/>
            <person name="Bills G."/>
            <person name="Bluhm B."/>
            <person name="Cannon C."/>
            <person name="Castanera R."/>
            <person name="Culley D."/>
            <person name="Daum C."/>
            <person name="Ezra D."/>
            <person name="Gonzalez J."/>
            <person name="Henrissat B."/>
            <person name="Kuo A."/>
            <person name="Liang C."/>
            <person name="Lipzen A."/>
            <person name="Lutzoni F."/>
            <person name="Magnuson J."/>
            <person name="Mondo S."/>
            <person name="Nolan M."/>
            <person name="Ohm R."/>
            <person name="Pangilinan J."/>
            <person name="Park H.-J."/>
            <person name="Ramirez L."/>
            <person name="Alfaro M."/>
            <person name="Sun H."/>
            <person name="Tritt A."/>
            <person name="Yoshinaga Y."/>
            <person name="Zwiers L.-H."/>
            <person name="Turgeon B."/>
            <person name="Goodwin S."/>
            <person name="Spatafora J."/>
            <person name="Crous P."/>
            <person name="Grigoriev I."/>
        </authorList>
    </citation>
    <scope>NUCLEOTIDE SEQUENCE</scope>
    <source>
        <strain evidence="2">CBS 627.86</strain>
    </source>
</reference>
<dbReference type="AlphaFoldDB" id="A0A6A5ZTG1"/>
<evidence type="ECO:0000256" key="1">
    <source>
        <dbReference type="SAM" id="SignalP"/>
    </source>
</evidence>
<gene>
    <name evidence="2" type="ORF">BDV96DRAFT_141325</name>
</gene>
<name>A0A6A5ZTG1_9PLEO</name>
<protein>
    <submittedName>
        <fullName evidence="2">Uncharacterized protein</fullName>
    </submittedName>
</protein>
<dbReference type="EMBL" id="ML977311">
    <property type="protein sequence ID" value="KAF2122284.1"/>
    <property type="molecule type" value="Genomic_DNA"/>
</dbReference>
<evidence type="ECO:0000313" key="2">
    <source>
        <dbReference type="EMBL" id="KAF2122284.1"/>
    </source>
</evidence>
<evidence type="ECO:0000313" key="3">
    <source>
        <dbReference type="Proteomes" id="UP000799770"/>
    </source>
</evidence>
<keyword evidence="1" id="KW-0732">Signal</keyword>
<dbReference type="Proteomes" id="UP000799770">
    <property type="component" value="Unassembled WGS sequence"/>
</dbReference>
<proteinExistence type="predicted"/>
<accession>A0A6A5ZTG1</accession>
<organism evidence="2 3">
    <name type="scientific">Lophiotrema nucula</name>
    <dbReference type="NCBI Taxonomy" id="690887"/>
    <lineage>
        <taxon>Eukaryota</taxon>
        <taxon>Fungi</taxon>
        <taxon>Dikarya</taxon>
        <taxon>Ascomycota</taxon>
        <taxon>Pezizomycotina</taxon>
        <taxon>Dothideomycetes</taxon>
        <taxon>Pleosporomycetidae</taxon>
        <taxon>Pleosporales</taxon>
        <taxon>Lophiotremataceae</taxon>
        <taxon>Lophiotrema</taxon>
    </lineage>
</organism>